<dbReference type="HOGENOM" id="CLU_2389739_0_0_1"/>
<evidence type="ECO:0000256" key="1">
    <source>
        <dbReference type="SAM" id="MobiDB-lite"/>
    </source>
</evidence>
<dbReference type="Proteomes" id="UP000006591">
    <property type="component" value="Chromosome 11"/>
</dbReference>
<keyword evidence="3" id="KW-1185">Reference proteome</keyword>
<evidence type="ECO:0000313" key="3">
    <source>
        <dbReference type="Proteomes" id="UP000006591"/>
    </source>
</evidence>
<feature type="region of interest" description="Disordered" evidence="1">
    <location>
        <begin position="1"/>
        <end position="36"/>
    </location>
</feature>
<protein>
    <submittedName>
        <fullName evidence="2">Uncharacterized protein</fullName>
    </submittedName>
</protein>
<dbReference type="OMA" id="GFLMKMA"/>
<reference evidence="2" key="1">
    <citation type="submission" date="2015-04" db="UniProtKB">
        <authorList>
            <consortium name="EnsemblPlants"/>
        </authorList>
    </citation>
    <scope>IDENTIFICATION</scope>
    <source>
        <strain evidence="2">SL10</strain>
    </source>
</reference>
<name>A0A0E0IZR4_ORYNI</name>
<dbReference type="Gramene" id="ONIVA11G06990.1">
    <property type="protein sequence ID" value="ONIVA11G06990.1"/>
    <property type="gene ID" value="ONIVA11G06990"/>
</dbReference>
<proteinExistence type="predicted"/>
<feature type="compositionally biased region" description="Acidic residues" evidence="1">
    <location>
        <begin position="26"/>
        <end position="36"/>
    </location>
</feature>
<evidence type="ECO:0000313" key="2">
    <source>
        <dbReference type="EnsemblPlants" id="ONIVA11G06990.1"/>
    </source>
</evidence>
<reference evidence="2" key="2">
    <citation type="submission" date="2018-04" db="EMBL/GenBank/DDBJ databases">
        <title>OnivRS2 (Oryza nivara Reference Sequence Version 2).</title>
        <authorList>
            <person name="Zhang J."/>
            <person name="Kudrna D."/>
            <person name="Lee S."/>
            <person name="Talag J."/>
            <person name="Rajasekar S."/>
            <person name="Welchert J."/>
            <person name="Hsing Y.-I."/>
            <person name="Wing R.A."/>
        </authorList>
    </citation>
    <scope>NUCLEOTIDE SEQUENCE [LARGE SCALE GENOMIC DNA]</scope>
    <source>
        <strain evidence="2">SL10</strain>
    </source>
</reference>
<sequence>MDELFLAGSGREGGEREAAGGGPVEGETECSGGEDEWSARMAEAEVVVDDWKFAAEQLVRWSDRARVLADRVPSTAKQLTRDHTVFHREGFLMKMANPTPPVDATPLCSTSQ</sequence>
<dbReference type="EnsemblPlants" id="ONIVA11G06990.1">
    <property type="protein sequence ID" value="ONIVA11G06990.1"/>
    <property type="gene ID" value="ONIVA11G06990"/>
</dbReference>
<dbReference type="AlphaFoldDB" id="A0A0E0IZR4"/>
<accession>A0A0E0IZR4</accession>
<organism evidence="2">
    <name type="scientific">Oryza nivara</name>
    <name type="common">Indian wild rice</name>
    <name type="synonym">Oryza sativa f. spontanea</name>
    <dbReference type="NCBI Taxonomy" id="4536"/>
    <lineage>
        <taxon>Eukaryota</taxon>
        <taxon>Viridiplantae</taxon>
        <taxon>Streptophyta</taxon>
        <taxon>Embryophyta</taxon>
        <taxon>Tracheophyta</taxon>
        <taxon>Spermatophyta</taxon>
        <taxon>Magnoliopsida</taxon>
        <taxon>Liliopsida</taxon>
        <taxon>Poales</taxon>
        <taxon>Poaceae</taxon>
        <taxon>BOP clade</taxon>
        <taxon>Oryzoideae</taxon>
        <taxon>Oryzeae</taxon>
        <taxon>Oryzinae</taxon>
        <taxon>Oryza</taxon>
    </lineage>
</organism>